<accession>A0ABQ9E6R8</accession>
<evidence type="ECO:0000313" key="1">
    <source>
        <dbReference type="EMBL" id="KAJ8299567.1"/>
    </source>
</evidence>
<dbReference type="Proteomes" id="UP001217089">
    <property type="component" value="Unassembled WGS sequence"/>
</dbReference>
<name>A0ABQ9E6R8_TEGGR</name>
<reference evidence="1 2" key="1">
    <citation type="submission" date="2022-12" db="EMBL/GenBank/DDBJ databases">
        <title>Chromosome-level genome of Tegillarca granosa.</title>
        <authorList>
            <person name="Kim J."/>
        </authorList>
    </citation>
    <scope>NUCLEOTIDE SEQUENCE [LARGE SCALE GENOMIC DNA]</scope>
    <source>
        <strain evidence="1">Teg-2019</strain>
        <tissue evidence="1">Adductor muscle</tissue>
    </source>
</reference>
<organism evidence="1 2">
    <name type="scientific">Tegillarca granosa</name>
    <name type="common">Malaysian cockle</name>
    <name type="synonym">Anadara granosa</name>
    <dbReference type="NCBI Taxonomy" id="220873"/>
    <lineage>
        <taxon>Eukaryota</taxon>
        <taxon>Metazoa</taxon>
        <taxon>Spiralia</taxon>
        <taxon>Lophotrochozoa</taxon>
        <taxon>Mollusca</taxon>
        <taxon>Bivalvia</taxon>
        <taxon>Autobranchia</taxon>
        <taxon>Pteriomorphia</taxon>
        <taxon>Arcoida</taxon>
        <taxon>Arcoidea</taxon>
        <taxon>Arcidae</taxon>
        <taxon>Tegillarca</taxon>
    </lineage>
</organism>
<comment type="caution">
    <text evidence="1">The sequence shown here is derived from an EMBL/GenBank/DDBJ whole genome shotgun (WGS) entry which is preliminary data.</text>
</comment>
<gene>
    <name evidence="1" type="ORF">KUTeg_023627</name>
</gene>
<proteinExistence type="predicted"/>
<dbReference type="EMBL" id="JARBDR010000921">
    <property type="protein sequence ID" value="KAJ8299567.1"/>
    <property type="molecule type" value="Genomic_DNA"/>
</dbReference>
<keyword evidence="2" id="KW-1185">Reference proteome</keyword>
<protein>
    <submittedName>
        <fullName evidence="1">Uncharacterized protein</fullName>
    </submittedName>
</protein>
<sequence>MHTCLMKMADIVEKASCHSPAAQINCDVGLSPPSSPGEELVDLPLDLEPGDFDVGDFLKSRKIWKIMQFYLTNY</sequence>
<evidence type="ECO:0000313" key="2">
    <source>
        <dbReference type="Proteomes" id="UP001217089"/>
    </source>
</evidence>